<evidence type="ECO:0000313" key="6">
    <source>
        <dbReference type="EMBL" id="ABR47724.1"/>
    </source>
</evidence>
<evidence type="ECO:0000256" key="2">
    <source>
        <dbReference type="ARBA" id="ARBA00022737"/>
    </source>
</evidence>
<dbReference type="NCBIfam" id="TIGR02543">
    <property type="entry name" value="List_Bact_rpt"/>
    <property type="match status" value="1"/>
</dbReference>
<protein>
    <submittedName>
        <fullName evidence="6">Cell wall/surface repeat protein</fullName>
    </submittedName>
</protein>
<dbReference type="Pfam" id="PF14252">
    <property type="entry name" value="DUF4347"/>
    <property type="match status" value="1"/>
</dbReference>
<feature type="compositionally biased region" description="Gly residues" evidence="3">
    <location>
        <begin position="1838"/>
        <end position="1848"/>
    </location>
</feature>
<keyword evidence="2" id="KW-0677">Repeat</keyword>
<feature type="domain" description="SLH" evidence="5">
    <location>
        <begin position="2104"/>
        <end position="2163"/>
    </location>
</feature>
<evidence type="ECO:0000256" key="1">
    <source>
        <dbReference type="ARBA" id="ARBA00004196"/>
    </source>
</evidence>
<feature type="domain" description="Cadherin" evidence="4">
    <location>
        <begin position="351"/>
        <end position="475"/>
    </location>
</feature>
<evidence type="ECO:0000256" key="3">
    <source>
        <dbReference type="SAM" id="MobiDB-lite"/>
    </source>
</evidence>
<proteinExistence type="predicted"/>
<dbReference type="PANTHER" id="PTHR43308">
    <property type="entry name" value="OUTER MEMBRANE PROTEIN ALPHA-RELATED"/>
    <property type="match status" value="1"/>
</dbReference>
<dbReference type="Gene3D" id="2.60.40.60">
    <property type="entry name" value="Cadherins"/>
    <property type="match status" value="1"/>
</dbReference>
<feature type="domain" description="SLH" evidence="5">
    <location>
        <begin position="2164"/>
        <end position="2227"/>
    </location>
</feature>
<dbReference type="SMART" id="SM00112">
    <property type="entry name" value="CA"/>
    <property type="match status" value="1"/>
</dbReference>
<comment type="subcellular location">
    <subcellularLocation>
        <location evidence="1">Cell envelope</location>
    </subcellularLocation>
</comment>
<dbReference type="InterPro" id="IPR042229">
    <property type="entry name" value="Listeria/Bacterioides_rpt_sf"/>
</dbReference>
<dbReference type="PROSITE" id="PS50268">
    <property type="entry name" value="CADHERIN_2"/>
    <property type="match status" value="1"/>
</dbReference>
<dbReference type="InterPro" id="IPR013378">
    <property type="entry name" value="InlB-like_B-rpt"/>
</dbReference>
<reference evidence="7" key="1">
    <citation type="journal article" date="2016" name="Genome Announc.">
        <title>Complete genome sequence of Alkaliphilus metalliredigens strain QYMF, an alkaliphilic and metal-reducing bacterium isolated from borax-contaminated leachate ponds.</title>
        <authorList>
            <person name="Hwang C."/>
            <person name="Copeland A."/>
            <person name="Lucas S."/>
            <person name="Lapidus A."/>
            <person name="Barry K."/>
            <person name="Detter J.C."/>
            <person name="Glavina Del Rio T."/>
            <person name="Hammon N."/>
            <person name="Israni S."/>
            <person name="Dalin E."/>
            <person name="Tice H."/>
            <person name="Pitluck S."/>
            <person name="Chertkov O."/>
            <person name="Brettin T."/>
            <person name="Bruce D."/>
            <person name="Han C."/>
            <person name="Schmutz J."/>
            <person name="Larimer F."/>
            <person name="Land M.L."/>
            <person name="Hauser L."/>
            <person name="Kyrpides N."/>
            <person name="Mikhailova N."/>
            <person name="Ye Q."/>
            <person name="Zhou J."/>
            <person name="Richardson P."/>
            <person name="Fields M.W."/>
        </authorList>
    </citation>
    <scope>NUCLEOTIDE SEQUENCE [LARGE SCALE GENOMIC DNA]</scope>
    <source>
        <strain evidence="7">QYMF</strain>
    </source>
</reference>
<sequence length="2291" mass="240090">MRLKYEYMIALIILIVICLGMPVFATASVGLEGESTEVAIVDTSVQDYKILVESAKNAGLEVILIGEGEGVKDLAEALEGRSNIDALHIFSHGDVGQVFLGGDVLSSETLEVHANTLARIGASMTATGHILLYGCNVAQGEVGSVFIEDMARITQADVAASNDPTGAAALGGDWVLEEATGEIKAEGLFVDDFNGLLANAVPEIILPTPPAIHEDASNVAISGIYVAGNGSFSSGEIYILDNTPPTVTPGNISVTGGSGTGGAYIIGDTVTVTWDNTAGGDNNADVVSVTVDFSELGGGAAVVATNNASMWKATYNIVAGALNGITNRNVVITATDHVVNVTTVADNANVIVDNVAPGPVTVQGGGTLSVSETAANGAVVGTVISSGAVTYSLVNNGGGRFAIDAATGEITVADAGSIVYAHNDSHSITVVASDAAGNMTADTVLTVTVTDASPVLAGTAGSSDWQENTSSGPSWSGDAIYLFSGASVTSIESNFAEATLIVSFTDGYNVGDFISFHPSIETGAGTLTLDNNDHKLLMDGQEIATISGGNMSPLVITFNHWATATQVNAVFNHITFTVYGNDNPTNFGANATRAVSAVFQDAGSGLTSNPLTGTLTIIPYNDPEILNGTISGTFTEGTGTPLQLVSGAELIQVDNINFDNGSLMVSLATYQDGDVLGVLQGNDITLDGQNLNHNGINIGTINTLGVNGTPLVINLNENTTHLRVQDLIDQLVFESTSQNPTNFGTATSRSVTISLDDGAGGTTATSTLTGSITINDLNNPPEVDLNGAVTGEDSIATFLVEGTAVLIAPEAIVIDWDNTHLSSLTATLANRPNGNGTESLGLSAAATTAASGAGLYAYYTEESGILSIQGAATVDVYQTILRGIQYHNGIETMSANTADRVITIVASDGEDTSISRTATVSLVTAPIIGDLSSTPVAHVEDGGAVLMAAGATIVELDGDNLNRLLITLTNPQDGVDEAITLAGRTSGDEANGITITYTSNTVITLTGIASASEYQALLRELQYANASSGPETATVREIIVQGRDEHNNDGGIATVQVQPVNINNAPVLVTTELMLTSTNENTVTDPIAVSSFLDATDDDRDPLEGIVITEAVGNGEWEYSTGGNWSTIDVVNQNSALLLRSTDYIRYVPDGQNGETVFVTYRAWDQTSGTVGTKVDVTNNGGTTAFSTNTATATLTVMDVNDAPVLNPTGVTLTGTDENTSVDFTVESFIESAITDVDIGAVKGTAITATSGNGVWQYSTDVGATWISIGAVNDESSLLLNRAALIRYVPDGVNGETASITYRAWDQTSGTVGTKVDVTNNGGTTAFSTNTATATLIVTDVNDAPILISGNYSLGNLNITDIGTAIEVDSFIDGAVTDVDNGALKGIAIVDVTGNGTWQYSTDGFSTWSDIIVVSESNALLLRDSDYIRYIPGGIEETAEITYRAWDKTSGVVGGIADTTANGGTTAFSTALATASINAVASTEKEITAITIPAGATIEGTNIIASVANATSSVIVDVTVSPGAYWTLYSDEECAEEIVDKTMNLYVGTNTAYIKVTAQDGTTKTYTAVVSRGANPTYTVIYDGNGSTDGTVPTDSNNYEENATVTVLGNTGNLMRTGYTLVGWNTQANGQGTSYYTGSSFTMGAENATLYAKWIDSTSIRMTANPDNVKGNINFDQTFILNLSNDTVTGSVYADDINLGDVFSTLNISSVNNSSNTVTLAVYGSLSTQGIGTISLNENSLNNSTTPLIAEVVVSLNTATYHGNGETGGSIPTDSNVYEEGATVTVLGNTGNLVKTGYTFAGWNTQANGQETSYTQGSTLIMSTTNINLYAMWTKTSSGGGSSGGSTGGNIRPTPTPEPATETEEVVIINGEAQTVGKETVIEQDGEKIVELRTDSNVLSQKIDEVITLNQTEGIQGPNILEIPVSTQGANQIRSVLTGDIIKKMEDNQFILIINTEKVDYVIPVREIDIEKVADILNVDPTSLHEIEIEIRITYSNEIKANEIIQRGRAQGIEVIMQPMEFEIVAKTTNNQGEEQETTVNQFTSYVSRVMEVPSGVDPNKITTGILYNPDGSFTHIPTNVFMQDNKWYVRLNSLTNSTYTVIWNPITVAAVENHWSKETVNDMASRLVIKNPDTFKPNQLITRGEFAEYITKALGIYLTGTVKTTKFSDVPLTHELSDAITIATDYGIISGYPDGTFKPDAQISREEAMTMYAGAMDVVDLQEIDNNRIHNYIDKDQIATWAYESVKKTVSAGVFSGRTAETINPKDTFTYAEAATAIRNLLVRAGLIND</sequence>
<evidence type="ECO:0000259" key="5">
    <source>
        <dbReference type="PROSITE" id="PS51272"/>
    </source>
</evidence>
<keyword evidence="7" id="KW-1185">Reference proteome</keyword>
<evidence type="ECO:0000259" key="4">
    <source>
        <dbReference type="PROSITE" id="PS50268"/>
    </source>
</evidence>
<dbReference type="OrthoDB" id="6372180at2"/>
<evidence type="ECO:0000313" key="7">
    <source>
        <dbReference type="Proteomes" id="UP000001572"/>
    </source>
</evidence>
<feature type="region of interest" description="Disordered" evidence="3">
    <location>
        <begin position="1837"/>
        <end position="1862"/>
    </location>
</feature>
<dbReference type="InterPro" id="IPR025883">
    <property type="entry name" value="Cadherin-like_domain"/>
</dbReference>
<dbReference type="GO" id="GO:0005509">
    <property type="term" value="F:calcium ion binding"/>
    <property type="evidence" value="ECO:0007669"/>
    <property type="project" value="InterPro"/>
</dbReference>
<organism evidence="6 7">
    <name type="scientific">Alkaliphilus metalliredigens (strain QYMF)</name>
    <dbReference type="NCBI Taxonomy" id="293826"/>
    <lineage>
        <taxon>Bacteria</taxon>
        <taxon>Bacillati</taxon>
        <taxon>Bacillota</taxon>
        <taxon>Clostridia</taxon>
        <taxon>Peptostreptococcales</taxon>
        <taxon>Natronincolaceae</taxon>
        <taxon>Alkaliphilus</taxon>
    </lineage>
</organism>
<dbReference type="InterPro" id="IPR051465">
    <property type="entry name" value="Cell_Envelope_Struct_Comp"/>
</dbReference>
<dbReference type="SUPFAM" id="SSF49313">
    <property type="entry name" value="Cadherin-like"/>
    <property type="match status" value="1"/>
</dbReference>
<name>A6TNF6_ALKMQ</name>
<dbReference type="GO" id="GO:0016020">
    <property type="term" value="C:membrane"/>
    <property type="evidence" value="ECO:0007669"/>
    <property type="project" value="InterPro"/>
</dbReference>
<dbReference type="Pfam" id="PF12733">
    <property type="entry name" value="Cadherin-like"/>
    <property type="match status" value="1"/>
</dbReference>
<dbReference type="InterPro" id="IPR015919">
    <property type="entry name" value="Cadherin-like_sf"/>
</dbReference>
<dbReference type="GO" id="GO:0007156">
    <property type="term" value="P:homophilic cell adhesion via plasma membrane adhesion molecules"/>
    <property type="evidence" value="ECO:0007669"/>
    <property type="project" value="InterPro"/>
</dbReference>
<dbReference type="GO" id="GO:0030313">
    <property type="term" value="C:cell envelope"/>
    <property type="evidence" value="ECO:0007669"/>
    <property type="project" value="UniProtKB-SubCell"/>
</dbReference>
<dbReference type="HOGENOM" id="CLU_230235_0_0_9"/>
<dbReference type="STRING" id="293826.Amet_1534"/>
<dbReference type="KEGG" id="amt:Amet_1534"/>
<dbReference type="RefSeq" id="WP_012062762.1">
    <property type="nucleotide sequence ID" value="NC_009633.1"/>
</dbReference>
<dbReference type="PROSITE" id="PS51272">
    <property type="entry name" value="SLH"/>
    <property type="match status" value="3"/>
</dbReference>
<dbReference type="PANTHER" id="PTHR43308:SF5">
    <property type="entry name" value="S-LAYER PROTEIN _ PEPTIDOGLYCAN ENDO-BETA-N-ACETYLGLUCOSAMINIDASE"/>
    <property type="match status" value="1"/>
</dbReference>
<dbReference type="eggNOG" id="COG3210">
    <property type="taxonomic scope" value="Bacteria"/>
</dbReference>
<dbReference type="Pfam" id="PF00395">
    <property type="entry name" value="SLH"/>
    <property type="match status" value="3"/>
</dbReference>
<dbReference type="InterPro" id="IPR025592">
    <property type="entry name" value="DUF4347"/>
</dbReference>
<feature type="domain" description="SLH" evidence="5">
    <location>
        <begin position="2230"/>
        <end position="2291"/>
    </location>
</feature>
<dbReference type="InterPro" id="IPR001119">
    <property type="entry name" value="SLH_dom"/>
</dbReference>
<dbReference type="Proteomes" id="UP000001572">
    <property type="component" value="Chromosome"/>
</dbReference>
<gene>
    <name evidence="6" type="ordered locus">Amet_1534</name>
</gene>
<dbReference type="Gene3D" id="2.60.40.4270">
    <property type="entry name" value="Listeria-Bacteroides repeat domain"/>
    <property type="match status" value="2"/>
</dbReference>
<dbReference type="CDD" id="cd11304">
    <property type="entry name" value="Cadherin_repeat"/>
    <property type="match status" value="1"/>
</dbReference>
<accession>A6TNF6</accession>
<dbReference type="EMBL" id="CP000724">
    <property type="protein sequence ID" value="ABR47724.1"/>
    <property type="molecule type" value="Genomic_DNA"/>
</dbReference>
<dbReference type="InterPro" id="IPR002126">
    <property type="entry name" value="Cadherin-like_dom"/>
</dbReference>
<dbReference type="Pfam" id="PF09479">
    <property type="entry name" value="Flg_new"/>
    <property type="match status" value="2"/>
</dbReference>